<keyword evidence="1" id="KW-1133">Transmembrane helix</keyword>
<dbReference type="RefSeq" id="WP_185077268.1">
    <property type="nucleotide sequence ID" value="NZ_JACHMB010000001.1"/>
</dbReference>
<name>A0A7W9GIA0_9ACTN</name>
<dbReference type="Proteomes" id="UP000579153">
    <property type="component" value="Unassembled WGS sequence"/>
</dbReference>
<protein>
    <recommendedName>
        <fullName evidence="4">Intracellular septation protein A</fullName>
    </recommendedName>
</protein>
<evidence type="ECO:0008006" key="4">
    <source>
        <dbReference type="Google" id="ProtNLM"/>
    </source>
</evidence>
<comment type="caution">
    <text evidence="2">The sequence shown here is derived from an EMBL/GenBank/DDBJ whole genome shotgun (WGS) entry which is preliminary data.</text>
</comment>
<dbReference type="AlphaFoldDB" id="A0A7W9GIA0"/>
<feature type="transmembrane region" description="Helical" evidence="1">
    <location>
        <begin position="169"/>
        <end position="191"/>
    </location>
</feature>
<evidence type="ECO:0000256" key="1">
    <source>
        <dbReference type="SAM" id="Phobius"/>
    </source>
</evidence>
<sequence length="207" mass="22401">MNRSLIKVALWDVLPPVAAYYALRALGVSEHFALLGASLTGFARTAHVGIRERRLDGFAAFMCLIFGLGLALAFLTGDERFMLAVKSVTTGVMAVVLVATCVARHPAAYGMAKRFGADDAATAARWDVLYQADPKFRRVYMVMTLTWAAALVTESVVRIPLIYLLPVDIMAGLSSALLIGTLTLVAIWSAWYGRRGEQAATAHHQAT</sequence>
<dbReference type="NCBIfam" id="NF041646">
    <property type="entry name" value="VC0807_fam"/>
    <property type="match status" value="1"/>
</dbReference>
<keyword evidence="1" id="KW-0812">Transmembrane</keyword>
<gene>
    <name evidence="2" type="ORF">HD596_011061</name>
</gene>
<feature type="transmembrane region" description="Helical" evidence="1">
    <location>
        <begin position="55"/>
        <end position="75"/>
    </location>
</feature>
<keyword evidence="3" id="KW-1185">Reference proteome</keyword>
<keyword evidence="1" id="KW-0472">Membrane</keyword>
<accession>A0A7W9GIA0</accession>
<feature type="transmembrane region" description="Helical" evidence="1">
    <location>
        <begin position="81"/>
        <end position="103"/>
    </location>
</feature>
<dbReference type="EMBL" id="JACHMB010000001">
    <property type="protein sequence ID" value="MBB5784305.1"/>
    <property type="molecule type" value="Genomic_DNA"/>
</dbReference>
<organism evidence="2 3">
    <name type="scientific">Nonomuraea jabiensis</name>
    <dbReference type="NCBI Taxonomy" id="882448"/>
    <lineage>
        <taxon>Bacteria</taxon>
        <taxon>Bacillati</taxon>
        <taxon>Actinomycetota</taxon>
        <taxon>Actinomycetes</taxon>
        <taxon>Streptosporangiales</taxon>
        <taxon>Streptosporangiaceae</taxon>
        <taxon>Nonomuraea</taxon>
    </lineage>
</organism>
<proteinExistence type="predicted"/>
<evidence type="ECO:0000313" key="3">
    <source>
        <dbReference type="Proteomes" id="UP000579153"/>
    </source>
</evidence>
<reference evidence="2 3" key="1">
    <citation type="submission" date="2020-08" db="EMBL/GenBank/DDBJ databases">
        <title>Sequencing the genomes of 1000 actinobacteria strains.</title>
        <authorList>
            <person name="Klenk H.-P."/>
        </authorList>
    </citation>
    <scope>NUCLEOTIDE SEQUENCE [LARGE SCALE GENOMIC DNA]</scope>
    <source>
        <strain evidence="2 3">DSM 45507</strain>
    </source>
</reference>
<feature type="transmembrane region" description="Helical" evidence="1">
    <location>
        <begin position="139"/>
        <end position="163"/>
    </location>
</feature>
<feature type="transmembrane region" description="Helical" evidence="1">
    <location>
        <begin position="20"/>
        <end position="43"/>
    </location>
</feature>
<evidence type="ECO:0000313" key="2">
    <source>
        <dbReference type="EMBL" id="MBB5784305.1"/>
    </source>
</evidence>